<sequence>MSEILRVEHLMKVYGNGVMANKDINFSAKKGEIHAICGENGAGKSTLMKMLYGIEQPSEGSIYVKGEKVNLTSSAKAIEHSIGMVHQHFMLVPSLTVAENVVLGVEPKRGIRFDAKKAIQMTEEIAQKYNLPVPAQEKVENISVGLKQRVEIIKALLKGAEILILDEPTTVLTPQETEELFVELKHLRDQGHTILFISHKLYEVKKLCDRVTVMRAGRMIATRNIADVTEADISRMMVGRDVVEVIEKEKAKPGAVVLKVRGATCQNDTGRKLLDNVTLNVKKGEILGLAGVEGNGQHDILEAIAGVEKLTAGTIELNGKDITNHSIREIRDAGISHIPEDRMAEGTAKKLSIANNILAGSHRSSRFTGKVLFKMKAIREEADTLIKQYQVKCSGREQEIGMLSGGNIQKVVVAREFSVEPEVILVDQPTRGIDIGAATFIRNRLVQLRDEGKAILVNSADLNEVLGLSDSLAVFHNGRITGYFEDSSTLTEEELGLYMLGVKEQPAHEIEGKFHE</sequence>
<keyword evidence="3" id="KW-1003">Cell membrane</keyword>
<keyword evidence="5" id="KW-0547">Nucleotide-binding</keyword>
<evidence type="ECO:0000313" key="13">
    <source>
        <dbReference type="Proteomes" id="UP000260828"/>
    </source>
</evidence>
<evidence type="ECO:0000259" key="9">
    <source>
        <dbReference type="PROSITE" id="PS50893"/>
    </source>
</evidence>
<reference evidence="10 12" key="1">
    <citation type="submission" date="2015-09" db="EMBL/GenBank/DDBJ databases">
        <authorList>
            <consortium name="Pathogen Informatics"/>
        </authorList>
    </citation>
    <scope>NUCLEOTIDE SEQUENCE [LARGE SCALE GENOMIC DNA]</scope>
    <source>
        <strain evidence="10 12">2789STDY5834939</strain>
    </source>
</reference>
<dbReference type="AlphaFoldDB" id="A0A174SD77"/>
<keyword evidence="2" id="KW-0813">Transport</keyword>
<keyword evidence="7" id="KW-1278">Translocase</keyword>
<accession>A0A174SD77</accession>
<feature type="domain" description="ABC transporter" evidence="9">
    <location>
        <begin position="258"/>
        <end position="502"/>
    </location>
</feature>
<organism evidence="10 12">
    <name type="scientific">Anaerotruncus colihominis</name>
    <dbReference type="NCBI Taxonomy" id="169435"/>
    <lineage>
        <taxon>Bacteria</taxon>
        <taxon>Bacillati</taxon>
        <taxon>Bacillota</taxon>
        <taxon>Clostridia</taxon>
        <taxon>Eubacteriales</taxon>
        <taxon>Oscillospiraceae</taxon>
        <taxon>Anaerotruncus</taxon>
    </lineage>
</organism>
<dbReference type="SMART" id="SM00382">
    <property type="entry name" value="AAA"/>
    <property type="match status" value="1"/>
</dbReference>
<dbReference type="InterPro" id="IPR050107">
    <property type="entry name" value="ABC_carbohydrate_import_ATPase"/>
</dbReference>
<gene>
    <name evidence="10" type="primary">mglA_5</name>
    <name evidence="11" type="ORF">DXC40_06835</name>
    <name evidence="10" type="ORF">ERS852551_02545</name>
</gene>
<keyword evidence="4" id="KW-0677">Repeat</keyword>
<evidence type="ECO:0000256" key="5">
    <source>
        <dbReference type="ARBA" id="ARBA00022741"/>
    </source>
</evidence>
<dbReference type="PROSITE" id="PS50893">
    <property type="entry name" value="ABC_TRANSPORTER_2"/>
    <property type="match status" value="2"/>
</dbReference>
<dbReference type="InterPro" id="IPR027417">
    <property type="entry name" value="P-loop_NTPase"/>
</dbReference>
<dbReference type="RefSeq" id="WP_006876641.1">
    <property type="nucleotide sequence ID" value="NZ_CALWZF010000009.1"/>
</dbReference>
<keyword evidence="8" id="KW-0472">Membrane</keyword>
<dbReference type="PANTHER" id="PTHR43790:SF4">
    <property type="entry name" value="GUANOSINE IMPORT ATP-BINDING PROTEIN NUPO"/>
    <property type="match status" value="1"/>
</dbReference>
<evidence type="ECO:0000313" key="11">
    <source>
        <dbReference type="EMBL" id="RGE68994.1"/>
    </source>
</evidence>
<dbReference type="GO" id="GO:0016887">
    <property type="term" value="F:ATP hydrolysis activity"/>
    <property type="evidence" value="ECO:0007669"/>
    <property type="project" value="InterPro"/>
</dbReference>
<dbReference type="Pfam" id="PF00005">
    <property type="entry name" value="ABC_tran"/>
    <property type="match status" value="2"/>
</dbReference>
<dbReference type="GO" id="GO:0005886">
    <property type="term" value="C:plasma membrane"/>
    <property type="evidence" value="ECO:0007669"/>
    <property type="project" value="UniProtKB-SubCell"/>
</dbReference>
<feature type="domain" description="ABC transporter" evidence="9">
    <location>
        <begin position="5"/>
        <end position="241"/>
    </location>
</feature>
<dbReference type="Proteomes" id="UP000095765">
    <property type="component" value="Unassembled WGS sequence"/>
</dbReference>
<keyword evidence="6 10" id="KW-0067">ATP-binding</keyword>
<dbReference type="Gene3D" id="3.40.50.300">
    <property type="entry name" value="P-loop containing nucleotide triphosphate hydrolases"/>
    <property type="match status" value="2"/>
</dbReference>
<dbReference type="PANTHER" id="PTHR43790">
    <property type="entry name" value="CARBOHYDRATE TRANSPORT ATP-BINDING PROTEIN MG119-RELATED"/>
    <property type="match status" value="1"/>
</dbReference>
<protein>
    <submittedName>
        <fullName evidence="11">ABC transporter ATP-binding protein</fullName>
    </submittedName>
    <submittedName>
        <fullName evidence="10">Galactose/methyl galactoside import ATP-binding protein MglA</fullName>
        <ecNumber evidence="10">3.6.3.17</ecNumber>
    </submittedName>
</protein>
<dbReference type="EMBL" id="QVME01000002">
    <property type="protein sequence ID" value="RGE68994.1"/>
    <property type="molecule type" value="Genomic_DNA"/>
</dbReference>
<evidence type="ECO:0000256" key="2">
    <source>
        <dbReference type="ARBA" id="ARBA00022448"/>
    </source>
</evidence>
<dbReference type="InterPro" id="IPR003439">
    <property type="entry name" value="ABC_transporter-like_ATP-bd"/>
</dbReference>
<evidence type="ECO:0000256" key="1">
    <source>
        <dbReference type="ARBA" id="ARBA00004202"/>
    </source>
</evidence>
<reference evidence="11 13" key="2">
    <citation type="submission" date="2018-08" db="EMBL/GenBank/DDBJ databases">
        <title>A genome reference for cultivated species of the human gut microbiota.</title>
        <authorList>
            <person name="Zou Y."/>
            <person name="Xue W."/>
            <person name="Luo G."/>
        </authorList>
    </citation>
    <scope>NUCLEOTIDE SEQUENCE [LARGE SCALE GENOMIC DNA]</scope>
    <source>
        <strain evidence="11 13">TF05-12AC</strain>
    </source>
</reference>
<dbReference type="GO" id="GO:0005524">
    <property type="term" value="F:ATP binding"/>
    <property type="evidence" value="ECO:0007669"/>
    <property type="project" value="UniProtKB-KW"/>
</dbReference>
<dbReference type="InterPro" id="IPR017871">
    <property type="entry name" value="ABC_transporter-like_CS"/>
</dbReference>
<dbReference type="PROSITE" id="PS00211">
    <property type="entry name" value="ABC_TRANSPORTER_1"/>
    <property type="match status" value="1"/>
</dbReference>
<dbReference type="InterPro" id="IPR003593">
    <property type="entry name" value="AAA+_ATPase"/>
</dbReference>
<dbReference type="SUPFAM" id="SSF52540">
    <property type="entry name" value="P-loop containing nucleoside triphosphate hydrolases"/>
    <property type="match status" value="2"/>
</dbReference>
<dbReference type="FunFam" id="3.40.50.300:FF:000127">
    <property type="entry name" value="Ribose import ATP-binding protein RbsA"/>
    <property type="match status" value="1"/>
</dbReference>
<dbReference type="CDD" id="cd03215">
    <property type="entry name" value="ABC_Carb_Monos_II"/>
    <property type="match status" value="1"/>
</dbReference>
<dbReference type="EMBL" id="CZBE01000018">
    <property type="protein sequence ID" value="CUP95643.1"/>
    <property type="molecule type" value="Genomic_DNA"/>
</dbReference>
<dbReference type="GeneID" id="72464114"/>
<comment type="subcellular location">
    <subcellularLocation>
        <location evidence="1">Cell membrane</location>
        <topology evidence="1">Peripheral membrane protein</topology>
    </subcellularLocation>
</comment>
<evidence type="ECO:0000256" key="6">
    <source>
        <dbReference type="ARBA" id="ARBA00022840"/>
    </source>
</evidence>
<dbReference type="Proteomes" id="UP000260828">
    <property type="component" value="Unassembled WGS sequence"/>
</dbReference>
<dbReference type="OrthoDB" id="9771863at2"/>
<evidence type="ECO:0000256" key="4">
    <source>
        <dbReference type="ARBA" id="ARBA00022737"/>
    </source>
</evidence>
<evidence type="ECO:0000256" key="8">
    <source>
        <dbReference type="ARBA" id="ARBA00023136"/>
    </source>
</evidence>
<evidence type="ECO:0000313" key="12">
    <source>
        <dbReference type="Proteomes" id="UP000095765"/>
    </source>
</evidence>
<keyword evidence="10" id="KW-0378">Hydrolase</keyword>
<proteinExistence type="predicted"/>
<evidence type="ECO:0000256" key="3">
    <source>
        <dbReference type="ARBA" id="ARBA00022475"/>
    </source>
</evidence>
<evidence type="ECO:0000313" key="10">
    <source>
        <dbReference type="EMBL" id="CUP95643.1"/>
    </source>
</evidence>
<evidence type="ECO:0000256" key="7">
    <source>
        <dbReference type="ARBA" id="ARBA00022967"/>
    </source>
</evidence>
<name>A0A174SD77_9FIRM</name>
<dbReference type="EC" id="3.6.3.17" evidence="10"/>
<dbReference type="CDD" id="cd03216">
    <property type="entry name" value="ABC_Carb_Monos_I"/>
    <property type="match status" value="1"/>
</dbReference>